<dbReference type="InterPro" id="IPR006659">
    <property type="entry name" value="Arsenate_reductase"/>
</dbReference>
<keyword evidence="3 7" id="KW-0560">Oxidoreductase</keyword>
<dbReference type="InterPro" id="IPR036249">
    <property type="entry name" value="Thioredoxin-like_sf"/>
</dbReference>
<dbReference type="RefSeq" id="WP_369059321.1">
    <property type="nucleotide sequence ID" value="NZ_CP158375.1"/>
</dbReference>
<dbReference type="SUPFAM" id="SSF52833">
    <property type="entry name" value="Thioredoxin-like"/>
    <property type="match status" value="1"/>
</dbReference>
<dbReference type="EC" id="1.20.4.1" evidence="4 7"/>
<evidence type="ECO:0000256" key="1">
    <source>
        <dbReference type="ARBA" id="ARBA00007198"/>
    </source>
</evidence>
<dbReference type="EMBL" id="CP158375">
    <property type="protein sequence ID" value="XDO96479.1"/>
    <property type="molecule type" value="Genomic_DNA"/>
</dbReference>
<gene>
    <name evidence="8" type="primary">arsC</name>
    <name evidence="8" type="ORF">ABOZ73_17165</name>
</gene>
<evidence type="ECO:0000256" key="5">
    <source>
        <dbReference type="ARBA" id="ARBA00039879"/>
    </source>
</evidence>
<dbReference type="PROSITE" id="PS51353">
    <property type="entry name" value="ARSC"/>
    <property type="match status" value="1"/>
</dbReference>
<evidence type="ECO:0000256" key="3">
    <source>
        <dbReference type="ARBA" id="ARBA00023002"/>
    </source>
</evidence>
<organism evidence="8">
    <name type="scientific">Caulobacter sp. 73W</name>
    <dbReference type="NCBI Taxonomy" id="3161137"/>
    <lineage>
        <taxon>Bacteria</taxon>
        <taxon>Pseudomonadati</taxon>
        <taxon>Pseudomonadota</taxon>
        <taxon>Alphaproteobacteria</taxon>
        <taxon>Caulobacterales</taxon>
        <taxon>Caulobacteraceae</taxon>
        <taxon>Caulobacter</taxon>
    </lineage>
</organism>
<sequence>MTVTIFHNPACSTSRKTLEALEAAGAKPVVVEYLKAGWTKPQLQDLLKQLQLTPRDILRTKGALAGELGLLEDGVSGDRILDAMVEHPVLVERPIVVGPKGAVVARPVERFADVL</sequence>
<accession>A0AB39KRZ5</accession>
<dbReference type="PANTHER" id="PTHR30041:SF5">
    <property type="entry name" value="ARSENATE REDUCTASE-RELATED"/>
    <property type="match status" value="1"/>
</dbReference>
<comment type="similarity">
    <text evidence="1 6 7">Belongs to the ArsC family.</text>
</comment>
<evidence type="ECO:0000256" key="6">
    <source>
        <dbReference type="PROSITE-ProRule" id="PRU01282"/>
    </source>
</evidence>
<dbReference type="CDD" id="cd03034">
    <property type="entry name" value="ArsC_ArsC"/>
    <property type="match status" value="1"/>
</dbReference>
<protein>
    <recommendedName>
        <fullName evidence="5 7">Arsenate reductase</fullName>
        <ecNumber evidence="4 7">1.20.4.1</ecNumber>
    </recommendedName>
</protein>
<keyword evidence="2" id="KW-0059">Arsenical resistance</keyword>
<comment type="catalytic activity">
    <reaction evidence="7">
        <text>[glutaredoxin]-dithiol + arsenate + glutathione + H(+) = glutathionyl-S-S-[glutaredoxin] + arsenite + H2O</text>
        <dbReference type="Rhea" id="RHEA:22016"/>
        <dbReference type="Rhea" id="RHEA-COMP:10729"/>
        <dbReference type="Rhea" id="RHEA-COMP:17668"/>
        <dbReference type="ChEBI" id="CHEBI:15377"/>
        <dbReference type="ChEBI" id="CHEBI:15378"/>
        <dbReference type="ChEBI" id="CHEBI:29242"/>
        <dbReference type="ChEBI" id="CHEBI:29950"/>
        <dbReference type="ChEBI" id="CHEBI:48597"/>
        <dbReference type="ChEBI" id="CHEBI:57925"/>
        <dbReference type="ChEBI" id="CHEBI:146199"/>
        <dbReference type="EC" id="1.20.4.1"/>
    </reaction>
</comment>
<dbReference type="Gene3D" id="3.40.30.10">
    <property type="entry name" value="Glutaredoxin"/>
    <property type="match status" value="1"/>
</dbReference>
<dbReference type="GO" id="GO:0046685">
    <property type="term" value="P:response to arsenic-containing substance"/>
    <property type="evidence" value="ECO:0007669"/>
    <property type="project" value="UniProtKB-KW"/>
</dbReference>
<dbReference type="PANTHER" id="PTHR30041">
    <property type="entry name" value="ARSENATE REDUCTASE"/>
    <property type="match status" value="1"/>
</dbReference>
<evidence type="ECO:0000256" key="7">
    <source>
        <dbReference type="RuleBase" id="RU362029"/>
    </source>
</evidence>
<dbReference type="NCBIfam" id="TIGR00014">
    <property type="entry name" value="arsC"/>
    <property type="match status" value="1"/>
</dbReference>
<dbReference type="Pfam" id="PF03960">
    <property type="entry name" value="ArsC"/>
    <property type="match status" value="1"/>
</dbReference>
<name>A0AB39KRZ5_9CAUL</name>
<evidence type="ECO:0000313" key="8">
    <source>
        <dbReference type="EMBL" id="XDO96479.1"/>
    </source>
</evidence>
<proteinExistence type="inferred from homology"/>
<dbReference type="GO" id="GO:0008794">
    <property type="term" value="F:arsenate reductase (glutaredoxin) activity"/>
    <property type="evidence" value="ECO:0007669"/>
    <property type="project" value="UniProtKB-UniRule"/>
</dbReference>
<evidence type="ECO:0000256" key="4">
    <source>
        <dbReference type="ARBA" id="ARBA00038969"/>
    </source>
</evidence>
<dbReference type="InterPro" id="IPR006660">
    <property type="entry name" value="Arsenate_reductase-like"/>
</dbReference>
<dbReference type="AlphaFoldDB" id="A0AB39KRZ5"/>
<reference evidence="8" key="1">
    <citation type="submission" date="2024-06" db="EMBL/GenBank/DDBJ databases">
        <title>Caulobacter inopinatus, sp. nov.</title>
        <authorList>
            <person name="Donachie S.P."/>
        </authorList>
    </citation>
    <scope>NUCLEOTIDE SEQUENCE</scope>
    <source>
        <strain evidence="8">73W</strain>
    </source>
</reference>
<evidence type="ECO:0000256" key="2">
    <source>
        <dbReference type="ARBA" id="ARBA00022849"/>
    </source>
</evidence>